<dbReference type="EMBL" id="WHNP01000066">
    <property type="protein sequence ID" value="MPW22432.1"/>
    <property type="molecule type" value="Genomic_DNA"/>
</dbReference>
<keyword evidence="2" id="KW-1185">Reference proteome</keyword>
<gene>
    <name evidence="1" type="ORF">GCT13_37810</name>
</gene>
<comment type="caution">
    <text evidence="1">The sequence shown here is derived from an EMBL/GenBank/DDBJ whole genome shotgun (WGS) entry which is preliminary data.</text>
</comment>
<dbReference type="RefSeq" id="WP_152767076.1">
    <property type="nucleotide sequence ID" value="NZ_WHNP01000066.1"/>
</dbReference>
<evidence type="ECO:0000313" key="1">
    <source>
        <dbReference type="EMBL" id="MPW22432.1"/>
    </source>
</evidence>
<sequence>MSGFRTHKLDVIFMVVANVKGMTAGIRDKAAAFSGSWHDDGDVPMGNSLLNLRRCQLKKPGARTEVIRHR</sequence>
<proteinExistence type="predicted"/>
<reference evidence="1 2" key="1">
    <citation type="submission" date="2019-10" db="EMBL/GenBank/DDBJ databases">
        <title>Paraburkholderia sp. isolated from nodules of Mimosa pudica from Brazilian Atlantic Forest soils.</title>
        <authorList>
            <person name="Paulitsch F."/>
            <person name="Hungria M."/>
            <person name="Dall'Agnol R."/>
        </authorList>
    </citation>
    <scope>NUCLEOTIDE SEQUENCE [LARGE SCALE GENOMIC DNA]</scope>
    <source>
        <strain evidence="1 2">CNPSo 3157</strain>
    </source>
</reference>
<dbReference type="AlphaFoldDB" id="A0A7X1NIF2"/>
<dbReference type="Proteomes" id="UP000484381">
    <property type="component" value="Unassembled WGS sequence"/>
</dbReference>
<accession>A0A7X1NIF2</accession>
<evidence type="ECO:0000313" key="2">
    <source>
        <dbReference type="Proteomes" id="UP000484381"/>
    </source>
</evidence>
<organism evidence="1 2">
    <name type="scientific">Paraburkholderia franconis</name>
    <dbReference type="NCBI Taxonomy" id="2654983"/>
    <lineage>
        <taxon>Bacteria</taxon>
        <taxon>Pseudomonadati</taxon>
        <taxon>Pseudomonadota</taxon>
        <taxon>Betaproteobacteria</taxon>
        <taxon>Burkholderiales</taxon>
        <taxon>Burkholderiaceae</taxon>
        <taxon>Paraburkholderia</taxon>
    </lineage>
</organism>
<protein>
    <submittedName>
        <fullName evidence="1">Uncharacterized protein</fullName>
    </submittedName>
</protein>
<name>A0A7X1NIF2_9BURK</name>